<accession>A0A919CGB9</accession>
<feature type="domain" description="HTH tetR-type" evidence="6">
    <location>
        <begin position="34"/>
        <end position="94"/>
    </location>
</feature>
<keyword evidence="8" id="KW-1185">Reference proteome</keyword>
<evidence type="ECO:0000256" key="4">
    <source>
        <dbReference type="PROSITE-ProRule" id="PRU00335"/>
    </source>
</evidence>
<dbReference type="InterPro" id="IPR001647">
    <property type="entry name" value="HTH_TetR"/>
</dbReference>
<comment type="caution">
    <text evidence="7">The sequence shown here is derived from an EMBL/GenBank/DDBJ whole genome shotgun (WGS) entry which is preliminary data.</text>
</comment>
<dbReference type="SUPFAM" id="SSF48498">
    <property type="entry name" value="Tetracyclin repressor-like, C-terminal domain"/>
    <property type="match status" value="1"/>
</dbReference>
<sequence>MTSEQPDPAATTDEIRLLWSGHEPGPARRGPRPKLTRSEVVAAAVRLADAEGIEAVSMQRVAAALGYTTMSLYRYVDSKDDLLLLMSDAAMDTTPPGPREDGDWRAGLEEWCMGVVALYRAHPWMVRLSVTGPPSGPNGIRWMEAGLREICAPGLRPSEAVQMLLILTTVLRETLRMESDMQQAAHRHGQQISDNESDWVQGLLGVLDPGAFPTVTRVLGQLGTDEDEFGGLDLDSERVSGPAEGLGFGIDRILDGIEAYVGRRAAD</sequence>
<dbReference type="PROSITE" id="PS50977">
    <property type="entry name" value="HTH_TETR_2"/>
    <property type="match status" value="1"/>
</dbReference>
<dbReference type="InterPro" id="IPR050109">
    <property type="entry name" value="HTH-type_TetR-like_transc_reg"/>
</dbReference>
<protein>
    <submittedName>
        <fullName evidence="7">TetR family transcriptional regulator</fullName>
    </submittedName>
</protein>
<organism evidence="7 8">
    <name type="scientific">Nocardiopsis kunsanensis</name>
    <dbReference type="NCBI Taxonomy" id="141693"/>
    <lineage>
        <taxon>Bacteria</taxon>
        <taxon>Bacillati</taxon>
        <taxon>Actinomycetota</taxon>
        <taxon>Actinomycetes</taxon>
        <taxon>Streptosporangiales</taxon>
        <taxon>Nocardiopsidaceae</taxon>
        <taxon>Nocardiopsis</taxon>
    </lineage>
</organism>
<proteinExistence type="predicted"/>
<evidence type="ECO:0000313" key="7">
    <source>
        <dbReference type="EMBL" id="GHD20296.1"/>
    </source>
</evidence>
<evidence type="ECO:0000256" key="2">
    <source>
        <dbReference type="ARBA" id="ARBA00023125"/>
    </source>
</evidence>
<dbReference type="Pfam" id="PF02909">
    <property type="entry name" value="TetR_C_1"/>
    <property type="match status" value="1"/>
</dbReference>
<dbReference type="InterPro" id="IPR036271">
    <property type="entry name" value="Tet_transcr_reg_TetR-rel_C_sf"/>
</dbReference>
<dbReference type="RefSeq" id="WP_193517532.1">
    <property type="nucleotide sequence ID" value="NZ_BMXL01000004.1"/>
</dbReference>
<keyword evidence="2 4" id="KW-0238">DNA-binding</keyword>
<dbReference type="PANTHER" id="PTHR30055:SF151">
    <property type="entry name" value="TRANSCRIPTIONAL REGULATORY PROTEIN"/>
    <property type="match status" value="1"/>
</dbReference>
<feature type="DNA-binding region" description="H-T-H motif" evidence="4">
    <location>
        <begin position="57"/>
        <end position="76"/>
    </location>
</feature>
<dbReference type="AlphaFoldDB" id="A0A919CGB9"/>
<dbReference type="Proteomes" id="UP000654947">
    <property type="component" value="Unassembled WGS sequence"/>
</dbReference>
<feature type="region of interest" description="Disordered" evidence="5">
    <location>
        <begin position="1"/>
        <end position="35"/>
    </location>
</feature>
<dbReference type="Gene3D" id="1.10.10.60">
    <property type="entry name" value="Homeodomain-like"/>
    <property type="match status" value="1"/>
</dbReference>
<gene>
    <name evidence="7" type="ORF">GCM10007147_12280</name>
</gene>
<name>A0A919CGB9_9ACTN</name>
<dbReference type="GO" id="GO:0045892">
    <property type="term" value="P:negative regulation of DNA-templated transcription"/>
    <property type="evidence" value="ECO:0007669"/>
    <property type="project" value="InterPro"/>
</dbReference>
<evidence type="ECO:0000256" key="1">
    <source>
        <dbReference type="ARBA" id="ARBA00023015"/>
    </source>
</evidence>
<evidence type="ECO:0000259" key="6">
    <source>
        <dbReference type="PROSITE" id="PS50977"/>
    </source>
</evidence>
<evidence type="ECO:0000256" key="3">
    <source>
        <dbReference type="ARBA" id="ARBA00023163"/>
    </source>
</evidence>
<keyword evidence="3" id="KW-0804">Transcription</keyword>
<dbReference type="PANTHER" id="PTHR30055">
    <property type="entry name" value="HTH-TYPE TRANSCRIPTIONAL REGULATOR RUTR"/>
    <property type="match status" value="1"/>
</dbReference>
<dbReference type="InterPro" id="IPR004111">
    <property type="entry name" value="Repressor_TetR_C"/>
</dbReference>
<keyword evidence="1" id="KW-0805">Transcription regulation</keyword>
<dbReference type="GO" id="GO:0003700">
    <property type="term" value="F:DNA-binding transcription factor activity"/>
    <property type="evidence" value="ECO:0007669"/>
    <property type="project" value="TreeGrafter"/>
</dbReference>
<dbReference type="SUPFAM" id="SSF46689">
    <property type="entry name" value="Homeodomain-like"/>
    <property type="match status" value="1"/>
</dbReference>
<evidence type="ECO:0000256" key="5">
    <source>
        <dbReference type="SAM" id="MobiDB-lite"/>
    </source>
</evidence>
<dbReference type="GO" id="GO:0000976">
    <property type="term" value="F:transcription cis-regulatory region binding"/>
    <property type="evidence" value="ECO:0007669"/>
    <property type="project" value="TreeGrafter"/>
</dbReference>
<dbReference type="InterPro" id="IPR009057">
    <property type="entry name" value="Homeodomain-like_sf"/>
</dbReference>
<dbReference type="Gene3D" id="1.10.357.10">
    <property type="entry name" value="Tetracycline Repressor, domain 2"/>
    <property type="match status" value="1"/>
</dbReference>
<dbReference type="Pfam" id="PF00440">
    <property type="entry name" value="TetR_N"/>
    <property type="match status" value="1"/>
</dbReference>
<dbReference type="EMBL" id="BMXL01000004">
    <property type="protein sequence ID" value="GHD20296.1"/>
    <property type="molecule type" value="Genomic_DNA"/>
</dbReference>
<reference evidence="7 8" key="1">
    <citation type="journal article" date="2014" name="Int. J. Syst. Evol. Microbiol.">
        <title>Complete genome sequence of Corynebacterium casei LMG S-19264T (=DSM 44701T), isolated from a smear-ripened cheese.</title>
        <authorList>
            <consortium name="US DOE Joint Genome Institute (JGI-PGF)"/>
            <person name="Walter F."/>
            <person name="Albersmeier A."/>
            <person name="Kalinowski J."/>
            <person name="Ruckert C."/>
        </authorList>
    </citation>
    <scope>NUCLEOTIDE SEQUENCE [LARGE SCALE GENOMIC DNA]</scope>
    <source>
        <strain evidence="7 8">KCTC 19473</strain>
    </source>
</reference>
<evidence type="ECO:0000313" key="8">
    <source>
        <dbReference type="Proteomes" id="UP000654947"/>
    </source>
</evidence>